<reference evidence="2 3" key="1">
    <citation type="submission" date="2016-01" db="EMBL/GenBank/DDBJ databases">
        <title>Whole genome sequence and analysis of Micromonospora rosaria DSM 803, which can produce antibacterial substance rosamicin.</title>
        <authorList>
            <person name="Yang H."/>
            <person name="He X."/>
            <person name="Zhu D."/>
        </authorList>
    </citation>
    <scope>NUCLEOTIDE SEQUENCE [LARGE SCALE GENOMIC DNA]</scope>
    <source>
        <strain evidence="2 3">DSM 803</strain>
    </source>
</reference>
<evidence type="ECO:0000313" key="2">
    <source>
        <dbReference type="EMBL" id="KXK58305.1"/>
    </source>
</evidence>
<keyword evidence="1" id="KW-0472">Membrane</keyword>
<proteinExistence type="predicted"/>
<sequence length="66" mass="7266">MPGVAQQSSGTGRRSERPGGIALDGVMLTAALITLGGYLLPWFKQSPRYQWWYSGWEYASLSGVRC</sequence>
<accession>A0A136PIR5</accession>
<evidence type="ECO:0000256" key="1">
    <source>
        <dbReference type="SAM" id="Phobius"/>
    </source>
</evidence>
<dbReference type="Proteomes" id="UP000070620">
    <property type="component" value="Unassembled WGS sequence"/>
</dbReference>
<organism evidence="2 3">
    <name type="scientific">Micromonospora rosaria</name>
    <dbReference type="NCBI Taxonomy" id="47874"/>
    <lineage>
        <taxon>Bacteria</taxon>
        <taxon>Bacillati</taxon>
        <taxon>Actinomycetota</taxon>
        <taxon>Actinomycetes</taxon>
        <taxon>Micromonosporales</taxon>
        <taxon>Micromonosporaceae</taxon>
        <taxon>Micromonospora</taxon>
    </lineage>
</organism>
<evidence type="ECO:0000313" key="3">
    <source>
        <dbReference type="Proteomes" id="UP000070620"/>
    </source>
</evidence>
<keyword evidence="1" id="KW-0812">Transmembrane</keyword>
<gene>
    <name evidence="2" type="ORF">AWW66_30505</name>
</gene>
<dbReference type="AlphaFoldDB" id="A0A136PIR5"/>
<keyword evidence="3" id="KW-1185">Reference proteome</keyword>
<keyword evidence="1" id="KW-1133">Transmembrane helix</keyword>
<feature type="transmembrane region" description="Helical" evidence="1">
    <location>
        <begin position="21"/>
        <end position="43"/>
    </location>
</feature>
<dbReference type="EMBL" id="LRQV01000212">
    <property type="protein sequence ID" value="KXK58305.1"/>
    <property type="molecule type" value="Genomic_DNA"/>
</dbReference>
<name>A0A136PIR5_9ACTN</name>
<comment type="caution">
    <text evidence="2">The sequence shown here is derived from an EMBL/GenBank/DDBJ whole genome shotgun (WGS) entry which is preliminary data.</text>
</comment>
<protein>
    <submittedName>
        <fullName evidence="2">Uncharacterized protein</fullName>
    </submittedName>
</protein>